<dbReference type="InterPro" id="IPR015939">
    <property type="entry name" value="Fum_Rdtase/Succ_DH_flav-like_C"/>
</dbReference>
<dbReference type="Gene3D" id="3.90.700.10">
    <property type="entry name" value="Succinate dehydrogenase/fumarate reductase flavoprotein, catalytic domain"/>
    <property type="match status" value="1"/>
</dbReference>
<dbReference type="Gene3D" id="1.20.58.100">
    <property type="entry name" value="Fumarate reductase/succinate dehydrogenase flavoprotein-like, C-terminal domain"/>
    <property type="match status" value="1"/>
</dbReference>
<keyword evidence="7" id="KW-1185">Reference proteome</keyword>
<protein>
    <submittedName>
        <fullName evidence="6">L-aspartate oxidase</fullName>
        <ecNumber evidence="6">1.4.3.16</ecNumber>
    </submittedName>
</protein>
<feature type="domain" description="FAD-dependent oxidoreductase 2 FAD-binding" evidence="4">
    <location>
        <begin position="8"/>
        <end position="386"/>
    </location>
</feature>
<dbReference type="Gene3D" id="3.50.50.60">
    <property type="entry name" value="FAD/NAD(P)-binding domain"/>
    <property type="match status" value="1"/>
</dbReference>
<dbReference type="Pfam" id="PF00890">
    <property type="entry name" value="FAD_binding_2"/>
    <property type="match status" value="1"/>
</dbReference>
<dbReference type="AlphaFoldDB" id="A0A517DWP7"/>
<gene>
    <name evidence="6" type="primary">nadB</name>
    <name evidence="6" type="ORF">SPTER_31650</name>
</gene>
<organism evidence="6 7">
    <name type="scientific">Sporomusa termitida</name>
    <dbReference type="NCBI Taxonomy" id="2377"/>
    <lineage>
        <taxon>Bacteria</taxon>
        <taxon>Bacillati</taxon>
        <taxon>Bacillota</taxon>
        <taxon>Negativicutes</taxon>
        <taxon>Selenomonadales</taxon>
        <taxon>Sporomusaceae</taxon>
        <taxon>Sporomusa</taxon>
    </lineage>
</organism>
<dbReference type="OrthoDB" id="9806724at2"/>
<evidence type="ECO:0000256" key="3">
    <source>
        <dbReference type="PIRSR" id="PIRSR000171-1"/>
    </source>
</evidence>
<dbReference type="EC" id="1.4.3.16" evidence="6"/>
<sequence length="555" mass="60770">MFETKKTDILVIGGGGAGIKAAIAAAEQGRQVVLLSKGPLAKTGITPVAGEGIEGAVNAGDSVEMHFKDTVTAGRGLADQDLAKALAEDSVERIKELEAYGAKFKKKEDGTFATSVRPGQSHSRNLFIMGGGWGLAASLHKKVAQLPNVFIIDSAVVTRFLVRDDRVIGVVYLNTNSGEIRVIQAKATLLATGGYEELWPFTDTPPDATGETLVMVYQVGAQLVDLEMVLYYPGVVVYPPAARGWLVQYEYILNPDILDGRVLNGKEEVFVEGFPARDEFIKAIRQEVKKGTASPHGGFFVDLTHSKYPPAVLTERITAWLHQFGNLLNVGIDLRTDKLEMAPAAHYCLGGIKIDEHGRTNVPGLFAAGEITGNVHGANRISGNALSETQVFGRRAALSACQFAAKVDFAVVAAEQEVLTEYRQIDEWKQDKEYAVRPIALKSRLKTIMDQYVGLERNEESLNTGLRKVRDLRKTLSFLKVVPHKRYCYEVQEAYEVRGMLALAEIVILSALARQETRGHHFRTDYPQTEAEGQHTLISLQQGEPKVTAIPVTKL</sequence>
<evidence type="ECO:0000259" key="5">
    <source>
        <dbReference type="Pfam" id="PF02910"/>
    </source>
</evidence>
<dbReference type="Proteomes" id="UP000320776">
    <property type="component" value="Chromosome"/>
</dbReference>
<name>A0A517DWP7_9FIRM</name>
<dbReference type="InterPro" id="IPR030664">
    <property type="entry name" value="SdhA/FrdA/AprA"/>
</dbReference>
<feature type="active site" description="Proton acceptor" evidence="3">
    <location>
        <position position="277"/>
    </location>
</feature>
<evidence type="ECO:0000259" key="4">
    <source>
        <dbReference type="Pfam" id="PF00890"/>
    </source>
</evidence>
<accession>A0A517DWP7</accession>
<keyword evidence="1" id="KW-0285">Flavoprotein</keyword>
<dbReference type="PRINTS" id="PR00368">
    <property type="entry name" value="FADPNR"/>
</dbReference>
<evidence type="ECO:0000313" key="6">
    <source>
        <dbReference type="EMBL" id="QDR81753.1"/>
    </source>
</evidence>
<evidence type="ECO:0000313" key="7">
    <source>
        <dbReference type="Proteomes" id="UP000320776"/>
    </source>
</evidence>
<dbReference type="Pfam" id="PF02910">
    <property type="entry name" value="Succ_DH_flav_C"/>
    <property type="match status" value="1"/>
</dbReference>
<dbReference type="InterPro" id="IPR003953">
    <property type="entry name" value="FAD-dep_OxRdtase_2_FAD-bd"/>
</dbReference>
<keyword evidence="2 6" id="KW-0560">Oxidoreductase</keyword>
<dbReference type="EMBL" id="CP036259">
    <property type="protein sequence ID" value="QDR81753.1"/>
    <property type="molecule type" value="Genomic_DNA"/>
</dbReference>
<dbReference type="InterPro" id="IPR027477">
    <property type="entry name" value="Succ_DH/fumarate_Rdtase_cat_sf"/>
</dbReference>
<dbReference type="PANTHER" id="PTHR11632">
    <property type="entry name" value="SUCCINATE DEHYDROGENASE 2 FLAVOPROTEIN SUBUNIT"/>
    <property type="match status" value="1"/>
</dbReference>
<dbReference type="GO" id="GO:0008734">
    <property type="term" value="F:L-aspartate oxidase activity"/>
    <property type="evidence" value="ECO:0007669"/>
    <property type="project" value="UniProtKB-EC"/>
</dbReference>
<reference evidence="6 7" key="1">
    <citation type="submission" date="2019-02" db="EMBL/GenBank/DDBJ databases">
        <title>Closed genome of Sporomusa termitida DSM 4440.</title>
        <authorList>
            <person name="Poehlein A."/>
            <person name="Daniel R."/>
        </authorList>
    </citation>
    <scope>NUCLEOTIDE SEQUENCE [LARGE SCALE GENOMIC DNA]</scope>
    <source>
        <strain evidence="6 7">DSM 4440</strain>
    </source>
</reference>
<dbReference type="PIRSF" id="PIRSF000171">
    <property type="entry name" value="SDHA_APRA_LASPO"/>
    <property type="match status" value="1"/>
</dbReference>
<dbReference type="GO" id="GO:0033765">
    <property type="term" value="F:steroid dehydrogenase activity, acting on the CH-CH group of donors"/>
    <property type="evidence" value="ECO:0007669"/>
    <property type="project" value="UniProtKB-ARBA"/>
</dbReference>
<feature type="domain" description="Fumarate reductase/succinate dehydrogenase flavoprotein-like C-terminal" evidence="5">
    <location>
        <begin position="443"/>
        <end position="553"/>
    </location>
</feature>
<dbReference type="InterPro" id="IPR036188">
    <property type="entry name" value="FAD/NAD-bd_sf"/>
</dbReference>
<evidence type="ECO:0000256" key="1">
    <source>
        <dbReference type="ARBA" id="ARBA00022630"/>
    </source>
</evidence>
<dbReference type="PANTHER" id="PTHR11632:SF51">
    <property type="entry name" value="SUCCINATE DEHYDROGENASE [UBIQUINONE] FLAVOPROTEIN SUBUNIT, MITOCHONDRIAL"/>
    <property type="match status" value="1"/>
</dbReference>
<evidence type="ECO:0000256" key="2">
    <source>
        <dbReference type="ARBA" id="ARBA00023002"/>
    </source>
</evidence>
<dbReference type="SUPFAM" id="SSF46977">
    <property type="entry name" value="Succinate dehydrogenase/fumarate reductase flavoprotein C-terminal domain"/>
    <property type="match status" value="1"/>
</dbReference>
<dbReference type="InterPro" id="IPR037099">
    <property type="entry name" value="Fum_R/Succ_DH_flav-like_C_sf"/>
</dbReference>
<dbReference type="SUPFAM" id="SSF51905">
    <property type="entry name" value="FAD/NAD(P)-binding domain"/>
    <property type="match status" value="1"/>
</dbReference>
<dbReference type="PRINTS" id="PR00411">
    <property type="entry name" value="PNDRDTASEI"/>
</dbReference>
<dbReference type="RefSeq" id="WP_144351210.1">
    <property type="nucleotide sequence ID" value="NZ_CP036259.1"/>
</dbReference>
<dbReference type="KEGG" id="sted:SPTER_31650"/>
<proteinExistence type="predicted"/>